<keyword evidence="8" id="KW-1185">Reference proteome</keyword>
<evidence type="ECO:0000313" key="7">
    <source>
        <dbReference type="EMBL" id="CAG9801343.1"/>
    </source>
</evidence>
<evidence type="ECO:0000256" key="2">
    <source>
        <dbReference type="ARBA" id="ARBA00022729"/>
    </source>
</evidence>
<dbReference type="PROSITE" id="PS00022">
    <property type="entry name" value="EGF_1"/>
    <property type="match status" value="1"/>
</dbReference>
<keyword evidence="1" id="KW-0245">EGF-like domain</keyword>
<organism evidence="7 8">
    <name type="scientific">Chironomus riparius</name>
    <dbReference type="NCBI Taxonomy" id="315576"/>
    <lineage>
        <taxon>Eukaryota</taxon>
        <taxon>Metazoa</taxon>
        <taxon>Ecdysozoa</taxon>
        <taxon>Arthropoda</taxon>
        <taxon>Hexapoda</taxon>
        <taxon>Insecta</taxon>
        <taxon>Pterygota</taxon>
        <taxon>Neoptera</taxon>
        <taxon>Endopterygota</taxon>
        <taxon>Diptera</taxon>
        <taxon>Nematocera</taxon>
        <taxon>Chironomoidea</taxon>
        <taxon>Chironomidae</taxon>
        <taxon>Chironominae</taxon>
        <taxon>Chironomus</taxon>
    </lineage>
</organism>
<gene>
    <name evidence="7" type="ORF">CHIRRI_LOCUS4273</name>
</gene>
<feature type="domain" description="EMI" evidence="6">
    <location>
        <begin position="28"/>
        <end position="105"/>
    </location>
</feature>
<evidence type="ECO:0000256" key="1">
    <source>
        <dbReference type="ARBA" id="ARBA00022536"/>
    </source>
</evidence>
<dbReference type="GO" id="GO:0005044">
    <property type="term" value="F:scavenger receptor activity"/>
    <property type="evidence" value="ECO:0007669"/>
    <property type="project" value="InterPro"/>
</dbReference>
<dbReference type="InterPro" id="IPR042635">
    <property type="entry name" value="MEGF10/SREC1/2-like"/>
</dbReference>
<evidence type="ECO:0000313" key="8">
    <source>
        <dbReference type="Proteomes" id="UP001153620"/>
    </source>
</evidence>
<evidence type="ECO:0000256" key="5">
    <source>
        <dbReference type="SAM" id="SignalP"/>
    </source>
</evidence>
<proteinExistence type="predicted"/>
<feature type="signal peptide" evidence="5">
    <location>
        <begin position="1"/>
        <end position="16"/>
    </location>
</feature>
<dbReference type="PROSITE" id="PS51041">
    <property type="entry name" value="EMI"/>
    <property type="match status" value="1"/>
</dbReference>
<reference evidence="7" key="1">
    <citation type="submission" date="2022-01" db="EMBL/GenBank/DDBJ databases">
        <authorList>
            <person name="King R."/>
        </authorList>
    </citation>
    <scope>NUCLEOTIDE SEQUENCE</scope>
</reference>
<keyword evidence="2 5" id="KW-0732">Signal</keyword>
<dbReference type="EMBL" id="OU895877">
    <property type="protein sequence ID" value="CAG9801343.1"/>
    <property type="molecule type" value="Genomic_DNA"/>
</dbReference>
<dbReference type="InterPro" id="IPR011489">
    <property type="entry name" value="EMI_domain"/>
</dbReference>
<reference evidence="7" key="2">
    <citation type="submission" date="2022-10" db="EMBL/GenBank/DDBJ databases">
        <authorList>
            <consortium name="ENA_rothamsted_submissions"/>
            <consortium name="culmorum"/>
            <person name="King R."/>
        </authorList>
    </citation>
    <scope>NUCLEOTIDE SEQUENCE</scope>
</reference>
<dbReference type="OrthoDB" id="18487at2759"/>
<feature type="chain" id="PRO_5040139496" description="EMI domain-containing protein" evidence="5">
    <location>
        <begin position="17"/>
        <end position="222"/>
    </location>
</feature>
<evidence type="ECO:0000256" key="4">
    <source>
        <dbReference type="ARBA" id="ARBA00023157"/>
    </source>
</evidence>
<dbReference type="Gene3D" id="2.170.300.10">
    <property type="entry name" value="Tie2 ligand-binding domain superfamily"/>
    <property type="match status" value="1"/>
</dbReference>
<dbReference type="AlphaFoldDB" id="A0A9N9WPN5"/>
<dbReference type="PANTHER" id="PTHR24043:SF8">
    <property type="entry name" value="EGF-LIKE DOMAIN-CONTAINING PROTEIN"/>
    <property type="match status" value="1"/>
</dbReference>
<dbReference type="PANTHER" id="PTHR24043">
    <property type="entry name" value="SCAVENGER RECEPTOR CLASS F"/>
    <property type="match status" value="1"/>
</dbReference>
<evidence type="ECO:0000256" key="3">
    <source>
        <dbReference type="ARBA" id="ARBA00022737"/>
    </source>
</evidence>
<dbReference type="FunFam" id="2.170.300.10:FF:000041">
    <property type="entry name" value="Tyrosine protein kinase receptor tie-1, putative"/>
    <property type="match status" value="1"/>
</dbReference>
<dbReference type="InterPro" id="IPR000742">
    <property type="entry name" value="EGF"/>
</dbReference>
<name>A0A9N9WPN5_9DIPT</name>
<sequence>MKIVIYLCLFMFLSDADDKIVNSDDLEGPNVCKRVVTENITVIVTEMVPYQETKIEWCASVPPRCRKTVIKLKAVNKTEVLEKTRTIQECCNEYEIKQGTNLCILKRANQDEVPLNKLCNAGWTGEFCHEPCSDGLWGVNCKNICKCQNKSKCRKYDGRCLCEFGFTGDFCEQKCPNPFYGNDCTETCNCPNVSNFQCHHVYGCRCTDGFRGLSCEELDEQK</sequence>
<keyword evidence="3" id="KW-0677">Repeat</keyword>
<keyword evidence="4" id="KW-1015">Disulfide bond</keyword>
<evidence type="ECO:0000259" key="6">
    <source>
        <dbReference type="PROSITE" id="PS51041"/>
    </source>
</evidence>
<dbReference type="Proteomes" id="UP001153620">
    <property type="component" value="Chromosome 1"/>
</dbReference>
<accession>A0A9N9WPN5</accession>
<protein>
    <recommendedName>
        <fullName evidence="6">EMI domain-containing protein</fullName>
    </recommendedName>
</protein>